<gene>
    <name evidence="1" type="ORF">GDO81_006529</name>
</gene>
<evidence type="ECO:0000313" key="1">
    <source>
        <dbReference type="EMBL" id="KAG8589805.1"/>
    </source>
</evidence>
<protein>
    <submittedName>
        <fullName evidence="1">Uncharacterized protein</fullName>
    </submittedName>
</protein>
<keyword evidence="2" id="KW-1185">Reference proteome</keyword>
<proteinExistence type="predicted"/>
<accession>A0AAV7CXB4</accession>
<reference evidence="1" key="1">
    <citation type="thesis" date="2020" institute="ProQuest LLC" country="789 East Eisenhower Parkway, Ann Arbor, MI, USA">
        <title>Comparative Genomics and Chromosome Evolution.</title>
        <authorList>
            <person name="Mudd A.B."/>
        </authorList>
    </citation>
    <scope>NUCLEOTIDE SEQUENCE</scope>
    <source>
        <strain evidence="1">237g6f4</strain>
        <tissue evidence="1">Blood</tissue>
    </source>
</reference>
<sequence>MSSLFTLWTSDSMLYAPNQRNKGKIEVPLNYFFSIFQGCALSFARATQFPSNHIGLQKIVVTAALFPLG</sequence>
<dbReference type="Proteomes" id="UP000824782">
    <property type="component" value="Unassembled WGS sequence"/>
</dbReference>
<evidence type="ECO:0000313" key="2">
    <source>
        <dbReference type="Proteomes" id="UP000824782"/>
    </source>
</evidence>
<comment type="caution">
    <text evidence="1">The sequence shown here is derived from an EMBL/GenBank/DDBJ whole genome shotgun (WGS) entry which is preliminary data.</text>
</comment>
<dbReference type="AlphaFoldDB" id="A0AAV7CXB4"/>
<name>A0AAV7CXB4_ENGPU</name>
<organism evidence="1 2">
    <name type="scientific">Engystomops pustulosus</name>
    <name type="common">Tungara frog</name>
    <name type="synonym">Physalaemus pustulosus</name>
    <dbReference type="NCBI Taxonomy" id="76066"/>
    <lineage>
        <taxon>Eukaryota</taxon>
        <taxon>Metazoa</taxon>
        <taxon>Chordata</taxon>
        <taxon>Craniata</taxon>
        <taxon>Vertebrata</taxon>
        <taxon>Euteleostomi</taxon>
        <taxon>Amphibia</taxon>
        <taxon>Batrachia</taxon>
        <taxon>Anura</taxon>
        <taxon>Neobatrachia</taxon>
        <taxon>Hyloidea</taxon>
        <taxon>Leptodactylidae</taxon>
        <taxon>Leiuperinae</taxon>
        <taxon>Engystomops</taxon>
    </lineage>
</organism>
<dbReference type="EMBL" id="WNYA01000002">
    <property type="protein sequence ID" value="KAG8589805.1"/>
    <property type="molecule type" value="Genomic_DNA"/>
</dbReference>